<protein>
    <submittedName>
        <fullName evidence="1">Uncharacterized protein</fullName>
    </submittedName>
</protein>
<name>A0A3M0L9M6_HIRRU</name>
<keyword evidence="2" id="KW-1185">Reference proteome</keyword>
<sequence>MVVSMILKAERRSHSKLNVLDIRKADFGFFRTLHSRIPWNKALEGRELQEIQLIFKSHPLKPQKRYILAEGKYSKNTRRPAYMNKEILEKPKEEAYTE</sequence>
<accession>A0A3M0L9M6</accession>
<dbReference type="AlphaFoldDB" id="A0A3M0L9M6"/>
<organism evidence="1 2">
    <name type="scientific">Hirundo rustica rustica</name>
    <dbReference type="NCBI Taxonomy" id="333673"/>
    <lineage>
        <taxon>Eukaryota</taxon>
        <taxon>Metazoa</taxon>
        <taxon>Chordata</taxon>
        <taxon>Craniata</taxon>
        <taxon>Vertebrata</taxon>
        <taxon>Euteleostomi</taxon>
        <taxon>Archelosauria</taxon>
        <taxon>Archosauria</taxon>
        <taxon>Dinosauria</taxon>
        <taxon>Saurischia</taxon>
        <taxon>Theropoda</taxon>
        <taxon>Coelurosauria</taxon>
        <taxon>Aves</taxon>
        <taxon>Neognathae</taxon>
        <taxon>Neoaves</taxon>
        <taxon>Telluraves</taxon>
        <taxon>Australaves</taxon>
        <taxon>Passeriformes</taxon>
        <taxon>Sylvioidea</taxon>
        <taxon>Hirundinidae</taxon>
        <taxon>Hirundo</taxon>
    </lineage>
</organism>
<evidence type="ECO:0000313" key="2">
    <source>
        <dbReference type="Proteomes" id="UP000269221"/>
    </source>
</evidence>
<reference evidence="1 2" key="1">
    <citation type="submission" date="2018-07" db="EMBL/GenBank/DDBJ databases">
        <title>A high quality draft genome assembly of the barn swallow (H. rustica rustica).</title>
        <authorList>
            <person name="Formenti G."/>
            <person name="Chiara M."/>
            <person name="Poveda L."/>
            <person name="Francoijs K.-J."/>
            <person name="Bonisoli-Alquati A."/>
            <person name="Canova L."/>
            <person name="Gianfranceschi L."/>
            <person name="Horner D.S."/>
            <person name="Saino N."/>
        </authorList>
    </citation>
    <scope>NUCLEOTIDE SEQUENCE [LARGE SCALE GENOMIC DNA]</scope>
    <source>
        <strain evidence="1">Chelidonia</strain>
        <tissue evidence="1">Blood</tissue>
    </source>
</reference>
<gene>
    <name evidence="1" type="ORF">DUI87_08154</name>
</gene>
<dbReference type="OrthoDB" id="10405436at2759"/>
<evidence type="ECO:0000313" key="1">
    <source>
        <dbReference type="EMBL" id="RMC15947.1"/>
    </source>
</evidence>
<comment type="caution">
    <text evidence="1">The sequence shown here is derived from an EMBL/GenBank/DDBJ whole genome shotgun (WGS) entry which is preliminary data.</text>
</comment>
<dbReference type="Proteomes" id="UP000269221">
    <property type="component" value="Unassembled WGS sequence"/>
</dbReference>
<proteinExistence type="predicted"/>
<dbReference type="EMBL" id="QRBI01000104">
    <property type="protein sequence ID" value="RMC15947.1"/>
    <property type="molecule type" value="Genomic_DNA"/>
</dbReference>